<dbReference type="RefSeq" id="WP_302929831.1">
    <property type="nucleotide sequence ID" value="NZ_JAJEPW010000062.1"/>
</dbReference>
<accession>A0AAE3AHE4</accession>
<evidence type="ECO:0008006" key="3">
    <source>
        <dbReference type="Google" id="ProtNLM"/>
    </source>
</evidence>
<dbReference type="GO" id="GO:0004252">
    <property type="term" value="F:serine-type endopeptidase activity"/>
    <property type="evidence" value="ECO:0007669"/>
    <property type="project" value="InterPro"/>
</dbReference>
<evidence type="ECO:0000313" key="2">
    <source>
        <dbReference type="Proteomes" id="UP001199319"/>
    </source>
</evidence>
<dbReference type="InterPro" id="IPR036852">
    <property type="entry name" value="Peptidase_S8/S53_dom_sf"/>
</dbReference>
<dbReference type="EMBL" id="JAJEPW010000062">
    <property type="protein sequence ID" value="MCC2130677.1"/>
    <property type="molecule type" value="Genomic_DNA"/>
</dbReference>
<keyword evidence="2" id="KW-1185">Reference proteome</keyword>
<name>A0AAE3AHE4_9FIRM</name>
<dbReference type="Proteomes" id="UP001199319">
    <property type="component" value="Unassembled WGS sequence"/>
</dbReference>
<sequence>MKLGVDAVNLSLGSPAGFTSRPDMLSTMNVYSNLEKAGIVVAAAGNEYTAAYKNLWENDNCKALEQVYFLGNPPENVSTRMFVSKVADMTVYYDAALAAQWAPEGETT</sequence>
<comment type="caution">
    <text evidence="1">The sequence shown here is derived from an EMBL/GenBank/DDBJ whole genome shotgun (WGS) entry which is preliminary data.</text>
</comment>
<reference evidence="1" key="1">
    <citation type="submission" date="2021-10" db="EMBL/GenBank/DDBJ databases">
        <title>Anaerobic single-cell dispensing facilitates the cultivation of human gut bacteria.</title>
        <authorList>
            <person name="Afrizal A."/>
        </authorList>
    </citation>
    <scope>NUCLEOTIDE SEQUENCE</scope>
    <source>
        <strain evidence="1">CLA-AA-H272</strain>
    </source>
</reference>
<dbReference type="Gene3D" id="3.40.50.200">
    <property type="entry name" value="Peptidase S8/S53 domain"/>
    <property type="match status" value="1"/>
</dbReference>
<protein>
    <recommendedName>
        <fullName evidence="3">Peptidase S8/S53 domain-containing protein</fullName>
    </recommendedName>
</protein>
<dbReference type="GO" id="GO:0006508">
    <property type="term" value="P:proteolysis"/>
    <property type="evidence" value="ECO:0007669"/>
    <property type="project" value="InterPro"/>
</dbReference>
<dbReference type="AlphaFoldDB" id="A0AAE3AHE4"/>
<gene>
    <name evidence="1" type="ORF">LKD37_14365</name>
</gene>
<evidence type="ECO:0000313" key="1">
    <source>
        <dbReference type="EMBL" id="MCC2130677.1"/>
    </source>
</evidence>
<proteinExistence type="predicted"/>
<organism evidence="1 2">
    <name type="scientific">Brotocaccenecus cirricatena</name>
    <dbReference type="NCBI Taxonomy" id="3064195"/>
    <lineage>
        <taxon>Bacteria</taxon>
        <taxon>Bacillati</taxon>
        <taxon>Bacillota</taxon>
        <taxon>Clostridia</taxon>
        <taxon>Eubacteriales</taxon>
        <taxon>Oscillospiraceae</taxon>
        <taxon>Brotocaccenecus</taxon>
    </lineage>
</organism>
<dbReference type="SUPFAM" id="SSF52743">
    <property type="entry name" value="Subtilisin-like"/>
    <property type="match status" value="1"/>
</dbReference>